<sequence length="636" mass="70362">MNKALSIFIGVLISSSAFAQRDPNLGIIPAPVSVTKNAGTFLLDKTVVLVHQDADDAKMGDLLNAFIVNKAGFALRESKTAGTNQKTIVLTSVGADKLPAEGYTIKVTPNQIVLTGKGAGLFYAVESAMQMIPEKTGDKIAIPAVLINDYPRFKYRGTMLDVGRHFFPISFIKKYIDQLAYYKINTFHWHLTEDQGWRLEIKKYPKLTTIGSSRNGTIIAHHPGEGNDQTPVKGFYTQEEAKEIVRYAAEKYITVIPEIELPGHASAAIASYPELSCFPDRDTFVANNTPWAGSRKGKQVQQTWGVFDDIFVPSENTFTFLQDVLDEVVAIFPSKYIHIGGDEAPKTYWKESPFCQNLMKEKGLKDEHELQSYFIHRIEKYLNGKGRSIIGWDEILEGGLAPNATVMSWRGEAGGIAAAKENHDVIMTPGSMGLYIDHKQSNSPDEPVTIGGLAPYQKIYAYDPVPKELTAEQGKHVIGVQANLWTEYVKTTAKVENHAFPRLLALSEIAWTPVAKKDLKNFQEDRLPVHLARLDKKGLNFWVPTPIGQSEKPLTGGDFTLELKVPVVGGKIYYSLDGSRPSENAFLYTAPIKVTVPQGEKRVLRTIVVAPSGRRSVITETILNNGAPEVKAEAKK</sequence>
<keyword evidence="5" id="KW-0326">Glycosidase</keyword>
<dbReference type="AlphaFoldDB" id="A0A1H9PF67"/>
<evidence type="ECO:0000256" key="6">
    <source>
        <dbReference type="PIRSR" id="PIRSR625705-1"/>
    </source>
</evidence>
<dbReference type="SUPFAM" id="SSF51445">
    <property type="entry name" value="(Trans)glycosidases"/>
    <property type="match status" value="1"/>
</dbReference>
<evidence type="ECO:0000256" key="7">
    <source>
        <dbReference type="SAM" id="SignalP"/>
    </source>
</evidence>
<dbReference type="PRINTS" id="PR00738">
    <property type="entry name" value="GLHYDRLASE20"/>
</dbReference>
<evidence type="ECO:0000256" key="4">
    <source>
        <dbReference type="ARBA" id="ARBA00022801"/>
    </source>
</evidence>
<evidence type="ECO:0000313" key="11">
    <source>
        <dbReference type="Proteomes" id="UP000199572"/>
    </source>
</evidence>
<dbReference type="InterPro" id="IPR017853">
    <property type="entry name" value="GH"/>
</dbReference>
<comment type="similarity">
    <text evidence="2">Belongs to the glycosyl hydrolase 20 family.</text>
</comment>
<proteinExistence type="inferred from homology"/>
<keyword evidence="11" id="KW-1185">Reference proteome</keyword>
<dbReference type="RefSeq" id="WP_090883841.1">
    <property type="nucleotide sequence ID" value="NZ_FOGG01000009.1"/>
</dbReference>
<feature type="chain" id="PRO_5011605795" description="beta-N-acetylhexosaminidase" evidence="7">
    <location>
        <begin position="20"/>
        <end position="636"/>
    </location>
</feature>
<keyword evidence="4" id="KW-0378">Hydrolase</keyword>
<dbReference type="GO" id="GO:0005975">
    <property type="term" value="P:carbohydrate metabolic process"/>
    <property type="evidence" value="ECO:0007669"/>
    <property type="project" value="InterPro"/>
</dbReference>
<dbReference type="GO" id="GO:0030203">
    <property type="term" value="P:glycosaminoglycan metabolic process"/>
    <property type="evidence" value="ECO:0007669"/>
    <property type="project" value="TreeGrafter"/>
</dbReference>
<dbReference type="InterPro" id="IPR025705">
    <property type="entry name" value="Beta_hexosaminidase_sua/sub"/>
</dbReference>
<reference evidence="11" key="1">
    <citation type="submission" date="2016-10" db="EMBL/GenBank/DDBJ databases">
        <authorList>
            <person name="Varghese N."/>
            <person name="Submissions S."/>
        </authorList>
    </citation>
    <scope>NUCLEOTIDE SEQUENCE [LARGE SCALE GENOMIC DNA]</scope>
    <source>
        <strain evidence="11">DSM 18610</strain>
    </source>
</reference>
<evidence type="ECO:0000256" key="2">
    <source>
        <dbReference type="ARBA" id="ARBA00006285"/>
    </source>
</evidence>
<dbReference type="Proteomes" id="UP000199572">
    <property type="component" value="Unassembled WGS sequence"/>
</dbReference>
<dbReference type="EC" id="3.2.1.52" evidence="3"/>
<dbReference type="PANTHER" id="PTHR22600:SF57">
    <property type="entry name" value="BETA-N-ACETYLHEXOSAMINIDASE"/>
    <property type="match status" value="1"/>
</dbReference>
<feature type="domain" description="Glycoside hydrolase family 20 catalytic" evidence="8">
    <location>
        <begin position="153"/>
        <end position="513"/>
    </location>
</feature>
<dbReference type="InterPro" id="IPR026876">
    <property type="entry name" value="Fn3_assoc_repeat"/>
</dbReference>
<dbReference type="GO" id="GO:0016020">
    <property type="term" value="C:membrane"/>
    <property type="evidence" value="ECO:0007669"/>
    <property type="project" value="TreeGrafter"/>
</dbReference>
<dbReference type="PANTHER" id="PTHR22600">
    <property type="entry name" value="BETA-HEXOSAMINIDASE"/>
    <property type="match status" value="1"/>
</dbReference>
<dbReference type="SUPFAM" id="SSF55545">
    <property type="entry name" value="beta-N-acetylhexosaminidase-like domain"/>
    <property type="match status" value="1"/>
</dbReference>
<organism evidence="10 11">
    <name type="scientific">Pedobacter rhizosphaerae</name>
    <dbReference type="NCBI Taxonomy" id="390241"/>
    <lineage>
        <taxon>Bacteria</taxon>
        <taxon>Pseudomonadati</taxon>
        <taxon>Bacteroidota</taxon>
        <taxon>Sphingobacteriia</taxon>
        <taxon>Sphingobacteriales</taxon>
        <taxon>Sphingobacteriaceae</taxon>
        <taxon>Pedobacter</taxon>
    </lineage>
</organism>
<evidence type="ECO:0000313" key="10">
    <source>
        <dbReference type="EMBL" id="SER46555.1"/>
    </source>
</evidence>
<dbReference type="InterPro" id="IPR015883">
    <property type="entry name" value="Glyco_hydro_20_cat"/>
</dbReference>
<dbReference type="CDD" id="cd06563">
    <property type="entry name" value="GH20_chitobiase-like"/>
    <property type="match status" value="1"/>
</dbReference>
<dbReference type="Pfam" id="PF13287">
    <property type="entry name" value="Fn3_assoc"/>
    <property type="match status" value="1"/>
</dbReference>
<keyword evidence="7" id="KW-0732">Signal</keyword>
<gene>
    <name evidence="10" type="ORF">SAMN04488023_109158</name>
</gene>
<evidence type="ECO:0000256" key="5">
    <source>
        <dbReference type="ARBA" id="ARBA00023295"/>
    </source>
</evidence>
<name>A0A1H9PF67_9SPHI</name>
<dbReference type="Pfam" id="PF02838">
    <property type="entry name" value="Glyco_hydro_20b"/>
    <property type="match status" value="1"/>
</dbReference>
<dbReference type="InterPro" id="IPR015882">
    <property type="entry name" value="HEX_bac_N"/>
</dbReference>
<accession>A0A1H9PF67</accession>
<dbReference type="Gene3D" id="3.20.20.80">
    <property type="entry name" value="Glycosidases"/>
    <property type="match status" value="1"/>
</dbReference>
<protein>
    <recommendedName>
        <fullName evidence="3">beta-N-acetylhexosaminidase</fullName>
        <ecNumber evidence="3">3.2.1.52</ecNumber>
    </recommendedName>
</protein>
<dbReference type="GO" id="GO:0004563">
    <property type="term" value="F:beta-N-acetylhexosaminidase activity"/>
    <property type="evidence" value="ECO:0007669"/>
    <property type="project" value="UniProtKB-EC"/>
</dbReference>
<evidence type="ECO:0000256" key="3">
    <source>
        <dbReference type="ARBA" id="ARBA00012663"/>
    </source>
</evidence>
<feature type="active site" description="Proton donor" evidence="6">
    <location>
        <position position="343"/>
    </location>
</feature>
<feature type="signal peptide" evidence="7">
    <location>
        <begin position="1"/>
        <end position="19"/>
    </location>
</feature>
<comment type="catalytic activity">
    <reaction evidence="1">
        <text>Hydrolysis of terminal non-reducing N-acetyl-D-hexosamine residues in N-acetyl-beta-D-hexosaminides.</text>
        <dbReference type="EC" id="3.2.1.52"/>
    </reaction>
</comment>
<dbReference type="InterPro" id="IPR029018">
    <property type="entry name" value="Hex-like_dom2"/>
</dbReference>
<dbReference type="Pfam" id="PF00728">
    <property type="entry name" value="Glyco_hydro_20"/>
    <property type="match status" value="1"/>
</dbReference>
<dbReference type="Gene3D" id="3.30.379.10">
    <property type="entry name" value="Chitobiase/beta-hexosaminidase domain 2-like"/>
    <property type="match status" value="1"/>
</dbReference>
<dbReference type="EMBL" id="FOGG01000009">
    <property type="protein sequence ID" value="SER46555.1"/>
    <property type="molecule type" value="Genomic_DNA"/>
</dbReference>
<dbReference type="OrthoDB" id="1006965at2"/>
<evidence type="ECO:0000259" key="8">
    <source>
        <dbReference type="Pfam" id="PF00728"/>
    </source>
</evidence>
<dbReference type="STRING" id="390241.SAMN04488023_109158"/>
<evidence type="ECO:0000256" key="1">
    <source>
        <dbReference type="ARBA" id="ARBA00001231"/>
    </source>
</evidence>
<feature type="domain" description="Beta-hexosaminidase bacterial type N-terminal" evidence="9">
    <location>
        <begin position="26"/>
        <end position="150"/>
    </location>
</feature>
<evidence type="ECO:0000259" key="9">
    <source>
        <dbReference type="Pfam" id="PF02838"/>
    </source>
</evidence>